<dbReference type="InterPro" id="IPR023631">
    <property type="entry name" value="Amidase_dom"/>
</dbReference>
<keyword evidence="4" id="KW-0378">Hydrolase</keyword>
<accession>A0ABR1QGM0</accession>
<comment type="catalytic activity">
    <reaction evidence="1">
        <text>a monocarboxylic acid amide + H2O = a monocarboxylate + NH4(+)</text>
        <dbReference type="Rhea" id="RHEA:12020"/>
        <dbReference type="ChEBI" id="CHEBI:15377"/>
        <dbReference type="ChEBI" id="CHEBI:28938"/>
        <dbReference type="ChEBI" id="CHEBI:35757"/>
        <dbReference type="ChEBI" id="CHEBI:83628"/>
        <dbReference type="EC" id="3.5.1.4"/>
    </reaction>
</comment>
<feature type="domain" description="Amidase" evidence="6">
    <location>
        <begin position="64"/>
        <end position="549"/>
    </location>
</feature>
<feature type="region of interest" description="Disordered" evidence="5">
    <location>
        <begin position="1"/>
        <end position="38"/>
    </location>
</feature>
<comment type="caution">
    <text evidence="7">The sequence shown here is derived from an EMBL/GenBank/DDBJ whole genome shotgun (WGS) entry which is preliminary data.</text>
</comment>
<evidence type="ECO:0000256" key="2">
    <source>
        <dbReference type="ARBA" id="ARBA00009199"/>
    </source>
</evidence>
<dbReference type="PANTHER" id="PTHR46072:SF4">
    <property type="entry name" value="AMIDASE C550.07-RELATED"/>
    <property type="match status" value="1"/>
</dbReference>
<evidence type="ECO:0000259" key="6">
    <source>
        <dbReference type="Pfam" id="PF01425"/>
    </source>
</evidence>
<feature type="compositionally biased region" description="Basic and acidic residues" evidence="5">
    <location>
        <begin position="1"/>
        <end position="11"/>
    </location>
</feature>
<name>A0ABR1QGM0_9PEZI</name>
<dbReference type="EC" id="3.5.1.4" evidence="3"/>
<organism evidence="7 8">
    <name type="scientific">Apiospora aurea</name>
    <dbReference type="NCBI Taxonomy" id="335848"/>
    <lineage>
        <taxon>Eukaryota</taxon>
        <taxon>Fungi</taxon>
        <taxon>Dikarya</taxon>
        <taxon>Ascomycota</taxon>
        <taxon>Pezizomycotina</taxon>
        <taxon>Sordariomycetes</taxon>
        <taxon>Xylariomycetidae</taxon>
        <taxon>Amphisphaeriales</taxon>
        <taxon>Apiosporaceae</taxon>
        <taxon>Apiospora</taxon>
    </lineage>
</organism>
<dbReference type="GeneID" id="92074301"/>
<protein>
    <recommendedName>
        <fullName evidence="3">amidase</fullName>
        <ecNumber evidence="3">3.5.1.4</ecNumber>
    </recommendedName>
</protein>
<evidence type="ECO:0000313" key="7">
    <source>
        <dbReference type="EMBL" id="KAK7955795.1"/>
    </source>
</evidence>
<dbReference type="Gene3D" id="3.90.1300.10">
    <property type="entry name" value="Amidase signature (AS) domain"/>
    <property type="match status" value="1"/>
</dbReference>
<dbReference type="PIRSF" id="PIRSF001221">
    <property type="entry name" value="Amidase_fungi"/>
    <property type="match status" value="1"/>
</dbReference>
<dbReference type="PANTHER" id="PTHR46072">
    <property type="entry name" value="AMIDASE-RELATED-RELATED"/>
    <property type="match status" value="1"/>
</dbReference>
<evidence type="ECO:0000256" key="3">
    <source>
        <dbReference type="ARBA" id="ARBA00012922"/>
    </source>
</evidence>
<keyword evidence="8" id="KW-1185">Reference proteome</keyword>
<gene>
    <name evidence="7" type="ORF">PG986_005017</name>
</gene>
<evidence type="ECO:0000256" key="4">
    <source>
        <dbReference type="ARBA" id="ARBA00022801"/>
    </source>
</evidence>
<comment type="similarity">
    <text evidence="2">Belongs to the amidase family.</text>
</comment>
<dbReference type="RefSeq" id="XP_066701101.1">
    <property type="nucleotide sequence ID" value="XM_066841239.1"/>
</dbReference>
<dbReference type="EMBL" id="JAQQWE010000004">
    <property type="protein sequence ID" value="KAK7955795.1"/>
    <property type="molecule type" value="Genomic_DNA"/>
</dbReference>
<dbReference type="SUPFAM" id="SSF75304">
    <property type="entry name" value="Amidase signature (AS) enzymes"/>
    <property type="match status" value="1"/>
</dbReference>
<evidence type="ECO:0000256" key="5">
    <source>
        <dbReference type="SAM" id="MobiDB-lite"/>
    </source>
</evidence>
<dbReference type="InterPro" id="IPR020556">
    <property type="entry name" value="Amidase_CS"/>
</dbReference>
<dbReference type="PROSITE" id="PS00571">
    <property type="entry name" value="AMIDASES"/>
    <property type="match status" value="1"/>
</dbReference>
<dbReference type="InterPro" id="IPR036928">
    <property type="entry name" value="AS_sf"/>
</dbReference>
<reference evidence="7 8" key="1">
    <citation type="submission" date="2023-01" db="EMBL/GenBank/DDBJ databases">
        <title>Analysis of 21 Apiospora genomes using comparative genomics revels a genus with tremendous synthesis potential of carbohydrate active enzymes and secondary metabolites.</title>
        <authorList>
            <person name="Sorensen T."/>
        </authorList>
    </citation>
    <scope>NUCLEOTIDE SEQUENCE [LARGE SCALE GENOMIC DNA]</scope>
    <source>
        <strain evidence="7 8">CBS 24483</strain>
    </source>
</reference>
<dbReference type="Proteomes" id="UP001391051">
    <property type="component" value="Unassembled WGS sequence"/>
</dbReference>
<feature type="compositionally biased region" description="Pro residues" evidence="5">
    <location>
        <begin position="25"/>
        <end position="37"/>
    </location>
</feature>
<dbReference type="Pfam" id="PF01425">
    <property type="entry name" value="Amidase"/>
    <property type="match status" value="1"/>
</dbReference>
<evidence type="ECO:0000313" key="8">
    <source>
        <dbReference type="Proteomes" id="UP001391051"/>
    </source>
</evidence>
<sequence>MSERPSREGPLGRRSPKIVAGTGTPPSPRPGSKPPLPEDLSIINTDVEELARCLASGEWSATIVVLAFLRRAGDAQGTVNCIAELLVDRALERAKYLDCYWMEHKKPVGPLHGVPISVKEHIAMKGLDLNAGFVSWVGRVAEEDALLLQILWDAGAVFYARTTQPQTLMHLETSSNLYGVCANPFNTSLTAGGSSGGEGALIGLRASVLGIGTDIGGSIRSPAANNGIFGFKPTSGRLPVLGWSAPMEGCEAILGTIGPLSTSLEGIKLFMKTVIDGKPWLRSPDLVAMDWRDTAGMFGEKKLKVGVIWDDGVVKPHPPINRALHKVVGKMQKSQKFEVVDWIPKDHGRAWSIIVRPLSSVVLTYHTPQKRWLTHSQAGLYFADGGAQTSEAIKASGESWRPLSKWIVKENPHVKKHDVTTLWAACAERDEYRRQYAELWNERADVDVILCPAGPGVAPKLDAARYWGYTSQWNLLDYPAVVFPIRDWVSVRKDGEAHTPAHVPREYIPRSEADKFNWAQWEMYGAKGYKDAPISLQLVGRRYDDEKLLAALEVILKETGLPTAAPPTRPWN</sequence>
<evidence type="ECO:0000256" key="1">
    <source>
        <dbReference type="ARBA" id="ARBA00001311"/>
    </source>
</evidence>
<proteinExistence type="inferred from homology"/>